<dbReference type="EMBL" id="BK014870">
    <property type="protein sequence ID" value="DAD79703.1"/>
    <property type="molecule type" value="Genomic_DNA"/>
</dbReference>
<reference evidence="1" key="1">
    <citation type="journal article" date="2021" name="Proc. Natl. Acad. Sci. U.S.A.">
        <title>A Catalog of Tens of Thousands of Viruses from Human Metagenomes Reveals Hidden Associations with Chronic Diseases.</title>
        <authorList>
            <person name="Tisza M.J."/>
            <person name="Buck C.B."/>
        </authorList>
    </citation>
    <scope>NUCLEOTIDE SEQUENCE</scope>
    <source>
        <strain evidence="1">Ct9Fw19</strain>
    </source>
</reference>
<accession>A0A8S5MC88</accession>
<name>A0A8S5MC88_9CAUD</name>
<sequence>MWDGYESRRWRVYVRPRILRRDGYRCREARRYGRNVEATVVHHIWPAEDWPEYAWADWNLLSLSAEAHRAMHNDDGSLSALGESWRRRTIPPPP</sequence>
<protein>
    <submittedName>
        <fullName evidence="1">NinG protein</fullName>
    </submittedName>
</protein>
<proteinExistence type="predicted"/>
<organism evidence="1">
    <name type="scientific">Myoviridae sp. ct9Fw19</name>
    <dbReference type="NCBI Taxonomy" id="2826624"/>
    <lineage>
        <taxon>Viruses</taxon>
        <taxon>Duplodnaviria</taxon>
        <taxon>Heunggongvirae</taxon>
        <taxon>Uroviricota</taxon>
        <taxon>Caudoviricetes</taxon>
    </lineage>
</organism>
<evidence type="ECO:0000313" key="1">
    <source>
        <dbReference type="EMBL" id="DAD79703.1"/>
    </source>
</evidence>